<comment type="similarity">
    <text evidence="1">Belongs to the trimethylamine methyltransferase family.</text>
</comment>
<keyword evidence="3" id="KW-0808">Transferase</keyword>
<evidence type="ECO:0000256" key="2">
    <source>
        <dbReference type="ARBA" id="ARBA00022603"/>
    </source>
</evidence>
<dbReference type="GO" id="GO:0015948">
    <property type="term" value="P:methanogenesis"/>
    <property type="evidence" value="ECO:0007669"/>
    <property type="project" value="InterPro"/>
</dbReference>
<evidence type="ECO:0008006" key="5">
    <source>
        <dbReference type="Google" id="ProtNLM"/>
    </source>
</evidence>
<dbReference type="EMBL" id="BARV01010416">
    <property type="protein sequence ID" value="GAI12016.1"/>
    <property type="molecule type" value="Genomic_DNA"/>
</dbReference>
<protein>
    <recommendedName>
        <fullName evidence="5">Trimethylamine methyltransferase</fullName>
    </recommendedName>
</protein>
<proteinExistence type="inferred from homology"/>
<dbReference type="GO" id="GO:0032259">
    <property type="term" value="P:methylation"/>
    <property type="evidence" value="ECO:0007669"/>
    <property type="project" value="UniProtKB-KW"/>
</dbReference>
<dbReference type="InterPro" id="IPR010426">
    <property type="entry name" value="MTTB_MeTrfase"/>
</dbReference>
<dbReference type="GO" id="GO:0008168">
    <property type="term" value="F:methyltransferase activity"/>
    <property type="evidence" value="ECO:0007669"/>
    <property type="project" value="UniProtKB-KW"/>
</dbReference>
<comment type="caution">
    <text evidence="4">The sequence shown here is derived from an EMBL/GenBank/DDBJ whole genome shotgun (WGS) entry which is preliminary data.</text>
</comment>
<dbReference type="Pfam" id="PF06253">
    <property type="entry name" value="MTTB"/>
    <property type="match status" value="1"/>
</dbReference>
<dbReference type="InterPro" id="IPR038601">
    <property type="entry name" value="MttB-like_sf"/>
</dbReference>
<dbReference type="AlphaFoldDB" id="X1M1U9"/>
<evidence type="ECO:0000313" key="4">
    <source>
        <dbReference type="EMBL" id="GAI12016.1"/>
    </source>
</evidence>
<gene>
    <name evidence="4" type="ORF">S06H3_20170</name>
</gene>
<dbReference type="Gene3D" id="3.20.20.480">
    <property type="entry name" value="Trimethylamine methyltransferase-like"/>
    <property type="match status" value="1"/>
</dbReference>
<evidence type="ECO:0000256" key="3">
    <source>
        <dbReference type="ARBA" id="ARBA00022679"/>
    </source>
</evidence>
<reference evidence="4" key="1">
    <citation type="journal article" date="2014" name="Front. Microbiol.">
        <title>High frequency of phylogenetically diverse reductive dehalogenase-homologous genes in deep subseafloor sedimentary metagenomes.</title>
        <authorList>
            <person name="Kawai M."/>
            <person name="Futagami T."/>
            <person name="Toyoda A."/>
            <person name="Takaki Y."/>
            <person name="Nishi S."/>
            <person name="Hori S."/>
            <person name="Arai W."/>
            <person name="Tsubouchi T."/>
            <person name="Morono Y."/>
            <person name="Uchiyama I."/>
            <person name="Ito T."/>
            <person name="Fujiyama A."/>
            <person name="Inagaki F."/>
            <person name="Takami H."/>
        </authorList>
    </citation>
    <scope>NUCLEOTIDE SEQUENCE</scope>
    <source>
        <strain evidence="4">Expedition CK06-06</strain>
    </source>
</reference>
<sequence length="204" mass="22805">MQPEINFLLPEEQERIHKSALWLLANLGMQMPSREAMDIMQKAGAKIEGENIIKIPEEMVTHAVANAPKRGEFVLYGREEKHDIYFDKDTPVLTSMEEATHVIDLETRERRPCANKDLADIVRLIDALENISVNAALATPQDVPHDTAEWYALATVLKNTSKPITVDAPGAQFIKDATKMASLAAGSGEKLRKRPFITFVVLTR</sequence>
<organism evidence="4">
    <name type="scientific">marine sediment metagenome</name>
    <dbReference type="NCBI Taxonomy" id="412755"/>
    <lineage>
        <taxon>unclassified sequences</taxon>
        <taxon>metagenomes</taxon>
        <taxon>ecological metagenomes</taxon>
    </lineage>
</organism>
<keyword evidence="2" id="KW-0489">Methyltransferase</keyword>
<name>X1M1U9_9ZZZZ</name>
<evidence type="ECO:0000256" key="1">
    <source>
        <dbReference type="ARBA" id="ARBA00007137"/>
    </source>
</evidence>
<feature type="non-terminal residue" evidence="4">
    <location>
        <position position="204"/>
    </location>
</feature>
<accession>X1M1U9</accession>